<dbReference type="GO" id="GO:0140664">
    <property type="term" value="F:ATP-dependent DNA damage sensor activity"/>
    <property type="evidence" value="ECO:0007669"/>
    <property type="project" value="InterPro"/>
</dbReference>
<dbReference type="InterPro" id="IPR010995">
    <property type="entry name" value="DNA_repair_Rad51/TF_NusA_a-hlx"/>
</dbReference>
<dbReference type="GO" id="GO:0005524">
    <property type="term" value="F:ATP binding"/>
    <property type="evidence" value="ECO:0007669"/>
    <property type="project" value="UniProtKB-KW"/>
</dbReference>
<keyword evidence="2" id="KW-0067">ATP-binding</keyword>
<accession>X1I5P0</accession>
<evidence type="ECO:0000259" key="4">
    <source>
        <dbReference type="PROSITE" id="PS50162"/>
    </source>
</evidence>
<proteinExistence type="predicted"/>
<dbReference type="InterPro" id="IPR020588">
    <property type="entry name" value="RecA_ATP-bd"/>
</dbReference>
<organism evidence="5">
    <name type="scientific">marine sediment metagenome</name>
    <dbReference type="NCBI Taxonomy" id="412755"/>
    <lineage>
        <taxon>unclassified sequences</taxon>
        <taxon>metagenomes</taxon>
        <taxon>ecological metagenomes</taxon>
    </lineage>
</organism>
<dbReference type="Gene3D" id="3.40.50.300">
    <property type="entry name" value="P-loop containing nucleotide triphosphate hydrolases"/>
    <property type="match status" value="1"/>
</dbReference>
<keyword evidence="1" id="KW-0547">Nucleotide-binding</keyword>
<dbReference type="SUPFAM" id="SSF47794">
    <property type="entry name" value="Rad51 N-terminal domain-like"/>
    <property type="match status" value="1"/>
</dbReference>
<evidence type="ECO:0000256" key="3">
    <source>
        <dbReference type="ARBA" id="ARBA00023125"/>
    </source>
</evidence>
<dbReference type="InterPro" id="IPR027417">
    <property type="entry name" value="P-loop_NTPase"/>
</dbReference>
<dbReference type="PANTHER" id="PTHR22942">
    <property type="entry name" value="RECA/RAD51/RADA DNA STRAND-PAIRING FAMILY MEMBER"/>
    <property type="match status" value="1"/>
</dbReference>
<evidence type="ECO:0000256" key="2">
    <source>
        <dbReference type="ARBA" id="ARBA00022840"/>
    </source>
</evidence>
<dbReference type="PROSITE" id="PS50162">
    <property type="entry name" value="RECA_2"/>
    <property type="match status" value="1"/>
</dbReference>
<dbReference type="GO" id="GO:0003677">
    <property type="term" value="F:DNA binding"/>
    <property type="evidence" value="ECO:0007669"/>
    <property type="project" value="UniProtKB-KW"/>
</dbReference>
<dbReference type="PANTHER" id="PTHR22942:SF30">
    <property type="entry name" value="MEIOTIC RECOMBINATION PROTEIN DMC1_LIM15 HOMOLOG"/>
    <property type="match status" value="1"/>
</dbReference>
<name>X1I5P0_9ZZZZ</name>
<dbReference type="Pfam" id="PF08423">
    <property type="entry name" value="Rad51"/>
    <property type="match status" value="1"/>
</dbReference>
<sequence>MSQEQRDYYKVKYQTLEDLPSVGPATATKLRKLGFKTVEALATAPVRFLTQNGFGEDTAKKIVAAARKGMALEFITASELYEIHKNKQKMTTGCSTLDRLLNGGLETISITELYSEFGGGKSQICQQLAVTVQLPETEGGLDGACLYLDTEHVFRPSRVMKIAEHMGLDPANVLQRIIYAEGYTSEHQAQLLENADEVIKG</sequence>
<protein>
    <recommendedName>
        <fullName evidence="4">RecA family profile 1 domain-containing protein</fullName>
    </recommendedName>
</protein>
<evidence type="ECO:0000256" key="1">
    <source>
        <dbReference type="ARBA" id="ARBA00022741"/>
    </source>
</evidence>
<reference evidence="5" key="1">
    <citation type="journal article" date="2014" name="Front. Microbiol.">
        <title>High frequency of phylogenetically diverse reductive dehalogenase-homologous genes in deep subseafloor sedimentary metagenomes.</title>
        <authorList>
            <person name="Kawai M."/>
            <person name="Futagami T."/>
            <person name="Toyoda A."/>
            <person name="Takaki Y."/>
            <person name="Nishi S."/>
            <person name="Hori S."/>
            <person name="Arai W."/>
            <person name="Tsubouchi T."/>
            <person name="Morono Y."/>
            <person name="Uchiyama I."/>
            <person name="Ito T."/>
            <person name="Fujiyama A."/>
            <person name="Inagaki F."/>
            <person name="Takami H."/>
        </authorList>
    </citation>
    <scope>NUCLEOTIDE SEQUENCE</scope>
    <source>
        <strain evidence="5">Expedition CK06-06</strain>
    </source>
</reference>
<dbReference type="InterPro" id="IPR013632">
    <property type="entry name" value="Rad51_C"/>
</dbReference>
<dbReference type="Pfam" id="PF14520">
    <property type="entry name" value="HHH_5"/>
    <property type="match status" value="1"/>
</dbReference>
<dbReference type="Gene3D" id="1.10.150.20">
    <property type="entry name" value="5' to 3' exonuclease, C-terminal subdomain"/>
    <property type="match status" value="1"/>
</dbReference>
<evidence type="ECO:0000313" key="5">
    <source>
        <dbReference type="EMBL" id="GAH64610.1"/>
    </source>
</evidence>
<feature type="non-terminal residue" evidence="5">
    <location>
        <position position="201"/>
    </location>
</feature>
<keyword evidence="3" id="KW-0238">DNA-binding</keyword>
<feature type="domain" description="RecA family profile 1" evidence="4">
    <location>
        <begin position="86"/>
        <end position="201"/>
    </location>
</feature>
<comment type="caution">
    <text evidence="5">The sequence shown here is derived from an EMBL/GenBank/DDBJ whole genome shotgun (WGS) entry which is preliminary data.</text>
</comment>
<gene>
    <name evidence="5" type="ORF">S03H2_54183</name>
</gene>
<dbReference type="GO" id="GO:0006281">
    <property type="term" value="P:DNA repair"/>
    <property type="evidence" value="ECO:0007669"/>
    <property type="project" value="InterPro"/>
</dbReference>
<dbReference type="EMBL" id="BARU01034527">
    <property type="protein sequence ID" value="GAH64610.1"/>
    <property type="molecule type" value="Genomic_DNA"/>
</dbReference>
<dbReference type="SUPFAM" id="SSF52540">
    <property type="entry name" value="P-loop containing nucleoside triphosphate hydrolases"/>
    <property type="match status" value="1"/>
</dbReference>
<dbReference type="AlphaFoldDB" id="X1I5P0"/>